<dbReference type="PANTHER" id="PTHR47796:SF1">
    <property type="entry name" value="OS08G0500800 PROTEIN"/>
    <property type="match status" value="1"/>
</dbReference>
<sequence>MTQHQEQRRLTVQFGRESAEVVVAADGTLQQLATALADRFSVAPHTIKLLVPGSKGALRLGEDQAGVTVQEAGLRDGARVKMLASRQADVEAVQAAREDGRMASFEQELRRELRRVGAAPAAKGPPAGPHTFQRYEAWQRSGLTPPPSEALKLLHRLAADPGIVGVMGKHKWTVGLLSEMPPEGKVGVSPVCILGVNINRGQEISLRLRTDDLHGFRRYDRIRETLLHELAHMVWGEHDDNFKELNSQLRRECDAFDWRGAAALSLAGPAFEGTVDYHLPPEQQTVMQQTAAASGKKLGGGTVPAADARQAAAEAALRRAKGGAAEAAVGPSSTSQPAPQQLPQQHYTKGQIVMYRQRDGTWTQAKIAAVDSSVLPYSYGIEIEGHYRETEASRLAPLAEPADGTAAVEGLGHRDAATEAKEAAVRGMER</sequence>
<dbReference type="OrthoDB" id="49605at2759"/>
<dbReference type="eggNOG" id="KOG4842">
    <property type="taxonomic scope" value="Eukaryota"/>
</dbReference>
<feature type="domain" description="WLM" evidence="2">
    <location>
        <begin position="123"/>
        <end position="321"/>
    </location>
</feature>
<dbReference type="EMBL" id="GL433868">
    <property type="protein sequence ID" value="EFN51114.1"/>
    <property type="molecule type" value="Genomic_DNA"/>
</dbReference>
<evidence type="ECO:0000313" key="3">
    <source>
        <dbReference type="EMBL" id="EFN51114.1"/>
    </source>
</evidence>
<reference evidence="3 4" key="1">
    <citation type="journal article" date="2010" name="Plant Cell">
        <title>The Chlorella variabilis NC64A genome reveals adaptation to photosymbiosis, coevolution with viruses, and cryptic sex.</title>
        <authorList>
            <person name="Blanc G."/>
            <person name="Duncan G."/>
            <person name="Agarkova I."/>
            <person name="Borodovsky M."/>
            <person name="Gurnon J."/>
            <person name="Kuo A."/>
            <person name="Lindquist E."/>
            <person name="Lucas S."/>
            <person name="Pangilinan J."/>
            <person name="Polle J."/>
            <person name="Salamov A."/>
            <person name="Terry A."/>
            <person name="Yamada T."/>
            <person name="Dunigan D.D."/>
            <person name="Grigoriev I.V."/>
            <person name="Claverie J.M."/>
            <person name="Van Etten J.L."/>
        </authorList>
    </citation>
    <scope>NUCLEOTIDE SEQUENCE [LARGE SCALE GENOMIC DNA]</scope>
    <source>
        <strain evidence="3 4">NC64A</strain>
    </source>
</reference>
<dbReference type="KEGG" id="cvr:CHLNCDRAFT_141478"/>
<dbReference type="STRING" id="554065.E1ZSY4"/>
<dbReference type="Proteomes" id="UP000008141">
    <property type="component" value="Unassembled WGS sequence"/>
</dbReference>
<dbReference type="InterPro" id="IPR013536">
    <property type="entry name" value="WLM_dom"/>
</dbReference>
<dbReference type="GeneID" id="17350524"/>
<dbReference type="AlphaFoldDB" id="E1ZSY4"/>
<dbReference type="PROSITE" id="PS51397">
    <property type="entry name" value="WLM"/>
    <property type="match status" value="1"/>
</dbReference>
<evidence type="ECO:0000259" key="2">
    <source>
        <dbReference type="PROSITE" id="PS51397"/>
    </source>
</evidence>
<keyword evidence="4" id="KW-1185">Reference proteome</keyword>
<name>E1ZSY4_CHLVA</name>
<evidence type="ECO:0000256" key="1">
    <source>
        <dbReference type="SAM" id="MobiDB-lite"/>
    </source>
</evidence>
<evidence type="ECO:0000313" key="4">
    <source>
        <dbReference type="Proteomes" id="UP000008141"/>
    </source>
</evidence>
<proteinExistence type="predicted"/>
<dbReference type="InParanoid" id="E1ZSY4"/>
<gene>
    <name evidence="3" type="ORF">CHLNCDRAFT_141478</name>
</gene>
<dbReference type="Gene3D" id="3.10.20.90">
    <property type="entry name" value="Phosphatidylinositol 3-kinase Catalytic Subunit, Chain A, domain 1"/>
    <property type="match status" value="1"/>
</dbReference>
<dbReference type="PANTHER" id="PTHR47796">
    <property type="entry name" value="ZINC METALLOPROTEINASE-LIKE PROTEIN"/>
    <property type="match status" value="1"/>
</dbReference>
<feature type="region of interest" description="Disordered" evidence="1">
    <location>
        <begin position="322"/>
        <end position="344"/>
    </location>
</feature>
<dbReference type="RefSeq" id="XP_005843216.1">
    <property type="nucleotide sequence ID" value="XM_005843154.1"/>
</dbReference>
<feature type="compositionally biased region" description="Polar residues" evidence="1">
    <location>
        <begin position="331"/>
        <end position="344"/>
    </location>
</feature>
<organism evidence="4">
    <name type="scientific">Chlorella variabilis</name>
    <name type="common">Green alga</name>
    <dbReference type="NCBI Taxonomy" id="554065"/>
    <lineage>
        <taxon>Eukaryota</taxon>
        <taxon>Viridiplantae</taxon>
        <taxon>Chlorophyta</taxon>
        <taxon>core chlorophytes</taxon>
        <taxon>Trebouxiophyceae</taxon>
        <taxon>Chlorellales</taxon>
        <taxon>Chlorellaceae</taxon>
        <taxon>Chlorella clade</taxon>
        <taxon>Chlorella</taxon>
    </lineage>
</organism>
<protein>
    <recommendedName>
        <fullName evidence="2">WLM domain-containing protein</fullName>
    </recommendedName>
</protein>
<dbReference type="Pfam" id="PF08325">
    <property type="entry name" value="WLM"/>
    <property type="match status" value="1"/>
</dbReference>
<accession>E1ZSY4</accession>